<comment type="caution">
    <text evidence="1">The sequence shown here is derived from an EMBL/GenBank/DDBJ whole genome shotgun (WGS) entry which is preliminary data.</text>
</comment>
<dbReference type="Proteomes" id="UP000189728">
    <property type="component" value="Unassembled WGS sequence"/>
</dbReference>
<dbReference type="GO" id="GO:0043165">
    <property type="term" value="P:Gram-negative-bacterium-type cell outer membrane assembly"/>
    <property type="evidence" value="ECO:0007669"/>
    <property type="project" value="InterPro"/>
</dbReference>
<gene>
    <name evidence="1" type="ORF">BFG04_07870</name>
</gene>
<dbReference type="PROSITE" id="PS51257">
    <property type="entry name" value="PROKAR_LIPOPROTEIN"/>
    <property type="match status" value="1"/>
</dbReference>
<name>A0AAX0LCC3_9BACT</name>
<evidence type="ECO:0000313" key="2">
    <source>
        <dbReference type="Proteomes" id="UP000189728"/>
    </source>
</evidence>
<dbReference type="Pfam" id="PF04390">
    <property type="entry name" value="LptE"/>
    <property type="match status" value="1"/>
</dbReference>
<evidence type="ECO:0000313" key="1">
    <source>
        <dbReference type="EMBL" id="OPA82065.1"/>
    </source>
</evidence>
<dbReference type="GO" id="GO:0019867">
    <property type="term" value="C:outer membrane"/>
    <property type="evidence" value="ECO:0007669"/>
    <property type="project" value="InterPro"/>
</dbReference>
<dbReference type="InterPro" id="IPR007485">
    <property type="entry name" value="LPS_assembly_LptE"/>
</dbReference>
<dbReference type="EMBL" id="MCRK01000005">
    <property type="protein sequence ID" value="OPA82065.1"/>
    <property type="molecule type" value="Genomic_DNA"/>
</dbReference>
<organism evidence="1 2">
    <name type="scientific">Campylobacter pinnipediorum subsp. pinnipediorum</name>
    <dbReference type="NCBI Taxonomy" id="1660067"/>
    <lineage>
        <taxon>Bacteria</taxon>
        <taxon>Pseudomonadati</taxon>
        <taxon>Campylobacterota</taxon>
        <taxon>Epsilonproteobacteria</taxon>
        <taxon>Campylobacterales</taxon>
        <taxon>Campylobacteraceae</taxon>
        <taxon>Campylobacter</taxon>
    </lineage>
</organism>
<accession>A0AAX0LCC3</accession>
<reference evidence="1 2" key="1">
    <citation type="submission" date="2016-08" db="EMBL/GenBank/DDBJ databases">
        <title>Campylobacter species from sea mammals.</title>
        <authorList>
            <person name="Gilbert M.J."/>
            <person name="Byrne B.A."/>
            <person name="Zomer A.L."/>
            <person name="Wagenaar J.A."/>
        </authorList>
    </citation>
    <scope>NUCLEOTIDE SEQUENCE [LARGE SCALE GENOMIC DNA]</scope>
    <source>
        <strain evidence="1 2">1105248</strain>
    </source>
</reference>
<protein>
    <submittedName>
        <fullName evidence="1">Penicillin-binding protein</fullName>
    </submittedName>
</protein>
<dbReference type="AlphaFoldDB" id="A0AAX0LCC3"/>
<proteinExistence type="predicted"/>
<sequence length="177" mass="20151">MKYFATIFITIFLVGCGYQPISKISQNLVGDRVFIDVIIDKNEPKNSVFIKDAVREGIASRLNKNLSSKNSANTFINVKTKSLSYQPTVYDEYGYITSYKATLVLVFETKFKDDSVSEIQTSGEYDFNIAKRIKNIRYADSIISERERYQAIKEASKEAFDEYVSKLAFKGHNNGSN</sequence>
<dbReference type="RefSeq" id="WP_069633412.1">
    <property type="nucleotide sequence ID" value="NZ_CP012546.1"/>
</dbReference>